<proteinExistence type="inferred from homology"/>
<dbReference type="GO" id="GO:0003677">
    <property type="term" value="F:DNA binding"/>
    <property type="evidence" value="ECO:0007669"/>
    <property type="project" value="InterPro"/>
</dbReference>
<accession>A0A3S3QIX4</accession>
<dbReference type="Proteomes" id="UP000286862">
    <property type="component" value="Unassembled WGS sequence"/>
</dbReference>
<protein>
    <recommendedName>
        <fullName evidence="1">mRNA interferase</fullName>
        <ecNumber evidence="1">3.1.-.-</ecNumber>
    </recommendedName>
</protein>
<dbReference type="Proteomes" id="UP000288892">
    <property type="component" value="Unassembled WGS sequence"/>
</dbReference>
<dbReference type="InterPro" id="IPR011067">
    <property type="entry name" value="Plasmid_toxin/cell-grow_inhib"/>
</dbReference>
<name>A0A3S3QIX4_9BACT</name>
<dbReference type="PANTHER" id="PTHR33988:SF2">
    <property type="entry name" value="ENDORIBONUCLEASE MAZF"/>
    <property type="match status" value="1"/>
</dbReference>
<dbReference type="AlphaFoldDB" id="A0A3S3QIX4"/>
<dbReference type="PANTHER" id="PTHR33988">
    <property type="entry name" value="ENDORIBONUCLEASE MAZF-RELATED"/>
    <property type="match status" value="1"/>
</dbReference>
<comment type="function">
    <text evidence="1">Toxic component of a type II toxin-antitoxin (TA) system.</text>
</comment>
<keyword evidence="1" id="KW-0255">Endonuclease</keyword>
<dbReference type="Pfam" id="PF02452">
    <property type="entry name" value="PemK_toxin"/>
    <property type="match status" value="1"/>
</dbReference>
<evidence type="ECO:0000256" key="1">
    <source>
        <dbReference type="PIRNR" id="PIRNR033490"/>
    </source>
</evidence>
<dbReference type="GO" id="GO:0016787">
    <property type="term" value="F:hydrolase activity"/>
    <property type="evidence" value="ECO:0007669"/>
    <property type="project" value="UniProtKB-KW"/>
</dbReference>
<sequence>MAGMTVLKRGMVIDVSLDPTKGAEKGKTRLCVIVTNNVYNERVPVIQVVPITAWSEKKARIRTNITIYSSAENGLSKKSVADCLQTRPVDHRYRLVKIRGRLSSAVLQEIDRALKIVFALD</sequence>
<keyword evidence="1" id="KW-0378">Hydrolase</keyword>
<evidence type="ECO:0000313" key="4">
    <source>
        <dbReference type="Proteomes" id="UP000286862"/>
    </source>
</evidence>
<comment type="caution">
    <text evidence="2">The sequence shown here is derived from an EMBL/GenBank/DDBJ whole genome shotgun (WGS) entry which is preliminary data.</text>
</comment>
<evidence type="ECO:0000313" key="2">
    <source>
        <dbReference type="EMBL" id="RWX45766.1"/>
    </source>
</evidence>
<gene>
    <name evidence="2" type="ORF">VT99_12563</name>
    <name evidence="3" type="ORF">VU01_11422</name>
</gene>
<dbReference type="GO" id="GO:0004521">
    <property type="term" value="F:RNA endonuclease activity"/>
    <property type="evidence" value="ECO:0007669"/>
    <property type="project" value="TreeGrafter"/>
</dbReference>
<comment type="similarity">
    <text evidence="1">Belongs to the PemK/MazF family.</text>
</comment>
<dbReference type="EC" id="3.1.-.-" evidence="1"/>
<dbReference type="GO" id="GO:0006402">
    <property type="term" value="P:mRNA catabolic process"/>
    <property type="evidence" value="ECO:0007669"/>
    <property type="project" value="TreeGrafter"/>
</dbReference>
<keyword evidence="5" id="KW-1185">Reference proteome</keyword>
<dbReference type="InterPro" id="IPR003477">
    <property type="entry name" value="PemK-like"/>
</dbReference>
<dbReference type="EMBL" id="MTKQ01000256">
    <property type="protein sequence ID" value="RWX45766.1"/>
    <property type="molecule type" value="Genomic_DNA"/>
</dbReference>
<dbReference type="GO" id="GO:0016075">
    <property type="term" value="P:rRNA catabolic process"/>
    <property type="evidence" value="ECO:0007669"/>
    <property type="project" value="TreeGrafter"/>
</dbReference>
<keyword evidence="1" id="KW-0540">Nuclease</keyword>
<dbReference type="Gene3D" id="2.30.30.110">
    <property type="match status" value="1"/>
</dbReference>
<evidence type="ECO:0000313" key="5">
    <source>
        <dbReference type="Proteomes" id="UP000288892"/>
    </source>
</evidence>
<dbReference type="EMBL" id="MTKS01000142">
    <property type="protein sequence ID" value="RWX51404.1"/>
    <property type="molecule type" value="Genomic_DNA"/>
</dbReference>
<evidence type="ECO:0000313" key="3">
    <source>
        <dbReference type="EMBL" id="RWX51404.1"/>
    </source>
</evidence>
<organism evidence="2 4">
    <name type="scientific">Candidatus Electrothrix marina</name>
    <dbReference type="NCBI Taxonomy" id="1859130"/>
    <lineage>
        <taxon>Bacteria</taxon>
        <taxon>Pseudomonadati</taxon>
        <taxon>Thermodesulfobacteriota</taxon>
        <taxon>Desulfobulbia</taxon>
        <taxon>Desulfobulbales</taxon>
        <taxon>Desulfobulbaceae</taxon>
        <taxon>Candidatus Electrothrix</taxon>
    </lineage>
</organism>
<reference evidence="4 5" key="1">
    <citation type="submission" date="2017-01" db="EMBL/GenBank/DDBJ databases">
        <title>The cable genome- insights into the physiology and evolution of filamentous bacteria capable of sulfide oxidation via long distance electron transfer.</title>
        <authorList>
            <person name="Schreiber L."/>
            <person name="Bjerg J.T."/>
            <person name="Boggild A."/>
            <person name="Van De Vossenberg J."/>
            <person name="Meysman F."/>
            <person name="Nielsen L.P."/>
            <person name="Schramm A."/>
            <person name="Kjeldsen K.U."/>
        </authorList>
    </citation>
    <scope>NUCLEOTIDE SEQUENCE [LARGE SCALE GENOMIC DNA]</scope>
    <source>
        <strain evidence="2">A2</strain>
        <strain evidence="3">A5</strain>
    </source>
</reference>
<dbReference type="PIRSF" id="PIRSF033490">
    <property type="entry name" value="MazF"/>
    <property type="match status" value="1"/>
</dbReference>
<dbReference type="SUPFAM" id="SSF50118">
    <property type="entry name" value="Cell growth inhibitor/plasmid maintenance toxic component"/>
    <property type="match status" value="1"/>
</dbReference>